<keyword evidence="1" id="KW-0329">Glyoxylate bypass</keyword>
<dbReference type="EC" id="3.1.3.-" evidence="13"/>
<dbReference type="InterPro" id="IPR046854">
    <property type="entry name" value="AceK_regulatory"/>
</dbReference>
<dbReference type="GO" id="GO:0016208">
    <property type="term" value="F:AMP binding"/>
    <property type="evidence" value="ECO:0007669"/>
    <property type="project" value="TreeGrafter"/>
</dbReference>
<keyword evidence="9" id="KW-0067">ATP-binding</keyword>
<keyword evidence="14" id="KW-1185">Reference proteome</keyword>
<dbReference type="InterPro" id="IPR010452">
    <property type="entry name" value="Isocitrate_DH_AceK"/>
</dbReference>
<dbReference type="PANTHER" id="PTHR39559:SF1">
    <property type="entry name" value="ISOCITRATE DEHYDROGENASE KINASE_PHOSPHATASE"/>
    <property type="match status" value="1"/>
</dbReference>
<keyword evidence="10" id="KW-0904">Protein phosphatase</keyword>
<keyword evidence="6" id="KW-0547">Nucleotide-binding</keyword>
<evidence type="ECO:0000256" key="10">
    <source>
        <dbReference type="ARBA" id="ARBA00022912"/>
    </source>
</evidence>
<reference evidence="13" key="1">
    <citation type="submission" date="2022-06" db="EMBL/GenBank/DDBJ databases">
        <title>Aeoliella straminimaris, a novel planctomycete from sediments.</title>
        <authorList>
            <person name="Vitorino I.R."/>
            <person name="Lage O.M."/>
        </authorList>
    </citation>
    <scope>NUCLEOTIDE SEQUENCE</scope>
    <source>
        <strain evidence="13">ICT_H6.2</strain>
    </source>
</reference>
<accession>A0A9X2JF10</accession>
<evidence type="ECO:0000256" key="3">
    <source>
        <dbReference type="ARBA" id="ARBA00022527"/>
    </source>
</evidence>
<dbReference type="GO" id="GO:0004721">
    <property type="term" value="F:phosphoprotein phosphatase activity"/>
    <property type="evidence" value="ECO:0007669"/>
    <property type="project" value="UniProtKB-KW"/>
</dbReference>
<evidence type="ECO:0000313" key="14">
    <source>
        <dbReference type="Proteomes" id="UP001155241"/>
    </source>
</evidence>
<dbReference type="RefSeq" id="WP_252851674.1">
    <property type="nucleotide sequence ID" value="NZ_JAMXLR010000024.1"/>
</dbReference>
<dbReference type="NCBIfam" id="NF002804">
    <property type="entry name" value="PRK02946.1"/>
    <property type="match status" value="1"/>
</dbReference>
<evidence type="ECO:0000256" key="8">
    <source>
        <dbReference type="ARBA" id="ARBA00022801"/>
    </source>
</evidence>
<keyword evidence="4" id="KW-0816">Tricarboxylic acid cycle</keyword>
<protein>
    <submittedName>
        <fullName evidence="13">Bifunctional isocitrate dehydrogenase kinase/phosphatase</fullName>
        <ecNumber evidence="13">2.7.11.5</ecNumber>
        <ecNumber evidence="13">3.1.3.-</ecNumber>
    </submittedName>
</protein>
<dbReference type="InterPro" id="IPR046855">
    <property type="entry name" value="AceK_kinase"/>
</dbReference>
<comment type="caution">
    <text evidence="13">The sequence shown here is derived from an EMBL/GenBank/DDBJ whole genome shotgun (WGS) entry which is preliminary data.</text>
</comment>
<evidence type="ECO:0000256" key="4">
    <source>
        <dbReference type="ARBA" id="ARBA00022532"/>
    </source>
</evidence>
<dbReference type="GO" id="GO:0008772">
    <property type="term" value="F:[isocitrate dehydrogenase (NADP+)] kinase activity"/>
    <property type="evidence" value="ECO:0007669"/>
    <property type="project" value="UniProtKB-EC"/>
</dbReference>
<evidence type="ECO:0000256" key="5">
    <source>
        <dbReference type="ARBA" id="ARBA00022679"/>
    </source>
</evidence>
<keyword evidence="8 13" id="KW-0378">Hydrolase</keyword>
<feature type="domain" description="Isocitrate dehydrogenase kinase/phosphatase (AceK) regulatory" evidence="12">
    <location>
        <begin position="24"/>
        <end position="322"/>
    </location>
</feature>
<organism evidence="13 14">
    <name type="scientific">Aeoliella straminimaris</name>
    <dbReference type="NCBI Taxonomy" id="2954799"/>
    <lineage>
        <taxon>Bacteria</taxon>
        <taxon>Pseudomonadati</taxon>
        <taxon>Planctomycetota</taxon>
        <taxon>Planctomycetia</taxon>
        <taxon>Pirellulales</taxon>
        <taxon>Lacipirellulaceae</taxon>
        <taxon>Aeoliella</taxon>
    </lineage>
</organism>
<dbReference type="Pfam" id="PF06315">
    <property type="entry name" value="AceK_kinase"/>
    <property type="match status" value="1"/>
</dbReference>
<evidence type="ECO:0000256" key="7">
    <source>
        <dbReference type="ARBA" id="ARBA00022777"/>
    </source>
</evidence>
<evidence type="ECO:0000259" key="11">
    <source>
        <dbReference type="Pfam" id="PF06315"/>
    </source>
</evidence>
<evidence type="ECO:0000256" key="1">
    <source>
        <dbReference type="ARBA" id="ARBA00022435"/>
    </source>
</evidence>
<dbReference type="Pfam" id="PF20423">
    <property type="entry name" value="AceK_regulatory"/>
    <property type="match status" value="1"/>
</dbReference>
<dbReference type="Proteomes" id="UP001155241">
    <property type="component" value="Unassembled WGS sequence"/>
</dbReference>
<feature type="domain" description="Isocitrate dehydrogenase kinase/phosphatase (AceK) kinase" evidence="11">
    <location>
        <begin position="325"/>
        <end position="578"/>
    </location>
</feature>
<proteinExistence type="inferred from homology"/>
<evidence type="ECO:0000256" key="6">
    <source>
        <dbReference type="ARBA" id="ARBA00022741"/>
    </source>
</evidence>
<keyword evidence="7 13" id="KW-0418">Kinase</keyword>
<evidence type="ECO:0000256" key="9">
    <source>
        <dbReference type="ARBA" id="ARBA00022840"/>
    </source>
</evidence>
<dbReference type="HAMAP" id="MF_00747">
    <property type="entry name" value="AceK"/>
    <property type="match status" value="1"/>
</dbReference>
<evidence type="ECO:0000313" key="13">
    <source>
        <dbReference type="EMBL" id="MCO6043570.1"/>
    </source>
</evidence>
<evidence type="ECO:0000259" key="12">
    <source>
        <dbReference type="Pfam" id="PF20423"/>
    </source>
</evidence>
<dbReference type="EC" id="2.7.11.5" evidence="13"/>
<dbReference type="GO" id="GO:0005524">
    <property type="term" value="F:ATP binding"/>
    <property type="evidence" value="ECO:0007669"/>
    <property type="project" value="UniProtKB-KW"/>
</dbReference>
<dbReference type="EMBL" id="JAMXLR010000024">
    <property type="protein sequence ID" value="MCO6043570.1"/>
    <property type="molecule type" value="Genomic_DNA"/>
</dbReference>
<dbReference type="PIRSF" id="PIRSF000719">
    <property type="entry name" value="AceK"/>
    <property type="match status" value="1"/>
</dbReference>
<dbReference type="AlphaFoldDB" id="A0A9X2JF10"/>
<keyword evidence="2" id="KW-0963">Cytoplasm</keyword>
<keyword evidence="5 13" id="KW-0808">Transferase</keyword>
<sequence length="590" mass="68600">MQRISERDVSGRPLSTSRLANEVARLIRDGFARFHDTFRGITRKAAQRFARRDWRGLHQDARQRLELRDQTLQQVLENVQDRLGDRLQSRITWAGIKAVYSGLIQPRDDWELAETFYNSVTRRAFRTVGVDPEIEFVHTDFAKPPTPSQENVYRCYRAASTEDLIGKMLADRPDLFLSPDAIREGAALVASRVAKDFKERGIVLNVCETQVAKALFYRGEHAYLMGRVPYQDGWLPLVLCLTNDDRGPHVEAVLLEENDVSLLFSFTRSYFHVEVFRPYDVVQFIQSLIPRKRVAEIYISLGYNKHGKTELYRNALRHLARTDDLYQIAEGNRGMVMVVFTRPTYPVVFKVIRDHFDYPKEATRQEVIDRYHLIFRHDRAGRLVDAQEYEYLVLQRARFTEQLLEELTQCAARTVMVQGKEVIVKHCFAERRVTPLNVYLQHADEQAARTAVLDYGRAIKDLALTNLFPGDLLPKNFGVTRNGRVVFYDYDEVCLVEECNFRKIPHTGYYDDEIAAEPWFGVGPNDIFPEEFIHFLGLSQPLRELFVQHHGDLLEADFWNHIKHQIAEGRLFHIPPYAESKRLQRPIRVG</sequence>
<dbReference type="PANTHER" id="PTHR39559">
    <property type="match status" value="1"/>
</dbReference>
<dbReference type="GO" id="GO:0005737">
    <property type="term" value="C:cytoplasm"/>
    <property type="evidence" value="ECO:0007669"/>
    <property type="project" value="InterPro"/>
</dbReference>
<dbReference type="GO" id="GO:0006006">
    <property type="term" value="P:glucose metabolic process"/>
    <property type="evidence" value="ECO:0007669"/>
    <property type="project" value="InterPro"/>
</dbReference>
<gene>
    <name evidence="13" type="primary">aceK</name>
    <name evidence="13" type="ORF">NG895_06590</name>
</gene>
<evidence type="ECO:0000256" key="2">
    <source>
        <dbReference type="ARBA" id="ARBA00022490"/>
    </source>
</evidence>
<dbReference type="GO" id="GO:0004674">
    <property type="term" value="F:protein serine/threonine kinase activity"/>
    <property type="evidence" value="ECO:0007669"/>
    <property type="project" value="UniProtKB-KW"/>
</dbReference>
<keyword evidence="3" id="KW-0723">Serine/threonine-protein kinase</keyword>
<dbReference type="GO" id="GO:0006099">
    <property type="term" value="P:tricarboxylic acid cycle"/>
    <property type="evidence" value="ECO:0007669"/>
    <property type="project" value="UniProtKB-KW"/>
</dbReference>
<name>A0A9X2JF10_9BACT</name>
<dbReference type="GO" id="GO:0006097">
    <property type="term" value="P:glyoxylate cycle"/>
    <property type="evidence" value="ECO:0007669"/>
    <property type="project" value="UniProtKB-KW"/>
</dbReference>